<dbReference type="KEGG" id="cac:CA_C0280"/>
<comment type="subcellular location">
    <subcellularLocation>
        <location evidence="9">Cell membrane</location>
        <topology evidence="9">Multi-pass membrane protein</topology>
    </subcellularLocation>
    <subcellularLocation>
        <location evidence="1">Membrane</location>
        <topology evidence="1">Multi-pass membrane protein</topology>
    </subcellularLocation>
</comment>
<evidence type="ECO:0000256" key="7">
    <source>
        <dbReference type="ARBA" id="ARBA00023136"/>
    </source>
</evidence>
<evidence type="ECO:0000256" key="2">
    <source>
        <dbReference type="ARBA" id="ARBA00011779"/>
    </source>
</evidence>
<protein>
    <submittedName>
        <fullName evidence="11">Molybdate transport system, permease component</fullName>
    </submittedName>
</protein>
<evidence type="ECO:0000256" key="3">
    <source>
        <dbReference type="ARBA" id="ARBA00022448"/>
    </source>
</evidence>
<dbReference type="Proteomes" id="UP000000814">
    <property type="component" value="Chromosome"/>
</dbReference>
<name>Q97MB8_CLOAB</name>
<dbReference type="InterPro" id="IPR005667">
    <property type="entry name" value="Sulph_transpt2"/>
</dbReference>
<reference evidence="11 12" key="1">
    <citation type="journal article" date="2001" name="J. Bacteriol.">
        <title>Genome sequence and comparative analysis of the solvent-producing bacterium Clostridium acetobutylicum.</title>
        <authorList>
            <person name="Nolling J."/>
            <person name="Breton G."/>
            <person name="Omelchenko M.V."/>
            <person name="Makarova K.S."/>
            <person name="Zeng Q."/>
            <person name="Gibson R."/>
            <person name="Lee H.M."/>
            <person name="Dubois J."/>
            <person name="Qiu D."/>
            <person name="Hitti J."/>
            <person name="Wolf Y.I."/>
            <person name="Tatusov R.L."/>
            <person name="Sabathe F."/>
            <person name="Doucette-Stamm L."/>
            <person name="Soucaille P."/>
            <person name="Daly M.J."/>
            <person name="Bennett G.N."/>
            <person name="Koonin E.V."/>
            <person name="Smith D.R."/>
        </authorList>
    </citation>
    <scope>NUCLEOTIDE SEQUENCE [LARGE SCALE GENOMIC DNA]</scope>
    <source>
        <strain evidence="12">ATCC 824 / DSM 792 / JCM 1419 / LMG 5710 / VKM B-1787</strain>
    </source>
</reference>
<proteinExistence type="inferred from homology"/>
<evidence type="ECO:0000256" key="6">
    <source>
        <dbReference type="ARBA" id="ARBA00023032"/>
    </source>
</evidence>
<dbReference type="PANTHER" id="PTHR30406">
    <property type="entry name" value="SULFATE TRANSPORT SYSTEM PERMEASE PROTEIN"/>
    <property type="match status" value="1"/>
</dbReference>
<dbReference type="PATRIC" id="fig|272562.8.peg.467"/>
<feature type="transmembrane region" description="Helical" evidence="9">
    <location>
        <begin position="240"/>
        <end position="261"/>
    </location>
</feature>
<comment type="subunit">
    <text evidence="2">The complex is composed of two ATP-binding proteins (CysA), two transmembrane proteins (CysT and CysW) and a solute-binding protein (CysP).</text>
</comment>
<feature type="transmembrane region" description="Helical" evidence="9">
    <location>
        <begin position="12"/>
        <end position="34"/>
    </location>
</feature>
<evidence type="ECO:0000313" key="11">
    <source>
        <dbReference type="EMBL" id="AAK78261.1"/>
    </source>
</evidence>
<feature type="domain" description="ABC transmembrane type-1" evidence="10">
    <location>
        <begin position="58"/>
        <end position="261"/>
    </location>
</feature>
<dbReference type="PANTHER" id="PTHR30406:SF8">
    <property type="entry name" value="SULFATE TRANSPORT SYSTEM PERMEASE PROTEIN CYST"/>
    <property type="match status" value="1"/>
</dbReference>
<keyword evidence="7 9" id="KW-0472">Membrane</keyword>
<comment type="function">
    <text evidence="8">Part of the ABC transporter complex CysAWTP (TC 3.A.1.6.1) involved in sulfate/thiosulfate import. Probably responsible for the translocation of the substrate across the membrane.</text>
</comment>
<keyword evidence="4 9" id="KW-0812">Transmembrane</keyword>
<gene>
    <name evidence="11" type="ordered locus">CA_C0280</name>
</gene>
<keyword evidence="5 9" id="KW-1133">Transmembrane helix</keyword>
<dbReference type="GeneID" id="44996781"/>
<feature type="transmembrane region" description="Helical" evidence="9">
    <location>
        <begin position="66"/>
        <end position="85"/>
    </location>
</feature>
<evidence type="ECO:0000313" key="12">
    <source>
        <dbReference type="Proteomes" id="UP000000814"/>
    </source>
</evidence>
<dbReference type="CDD" id="cd06261">
    <property type="entry name" value="TM_PBP2"/>
    <property type="match status" value="1"/>
</dbReference>
<dbReference type="AlphaFoldDB" id="Q97MB8"/>
<dbReference type="GO" id="GO:0005886">
    <property type="term" value="C:plasma membrane"/>
    <property type="evidence" value="ECO:0007669"/>
    <property type="project" value="UniProtKB-SubCell"/>
</dbReference>
<dbReference type="Gene3D" id="1.10.3720.10">
    <property type="entry name" value="MetI-like"/>
    <property type="match status" value="1"/>
</dbReference>
<dbReference type="RefSeq" id="WP_010963603.1">
    <property type="nucleotide sequence ID" value="NC_003030.1"/>
</dbReference>
<dbReference type="InterPro" id="IPR000515">
    <property type="entry name" value="MetI-like"/>
</dbReference>
<keyword evidence="3 9" id="KW-0813">Transport</keyword>
<dbReference type="SUPFAM" id="SSF161098">
    <property type="entry name" value="MetI-like"/>
    <property type="match status" value="1"/>
</dbReference>
<dbReference type="STRING" id="272562.CA_C0280"/>
<accession>Q97MB8</accession>
<organism evidence="11 12">
    <name type="scientific">Clostridium acetobutylicum (strain ATCC 824 / DSM 792 / JCM 1419 / IAM 19013 / LMG 5710 / NBRC 13948 / NRRL B-527 / VKM B-1787 / 2291 / W)</name>
    <dbReference type="NCBI Taxonomy" id="272562"/>
    <lineage>
        <taxon>Bacteria</taxon>
        <taxon>Bacillati</taxon>
        <taxon>Bacillota</taxon>
        <taxon>Clostridia</taxon>
        <taxon>Eubacteriales</taxon>
        <taxon>Clostridiaceae</taxon>
        <taxon>Clostridium</taxon>
    </lineage>
</organism>
<dbReference type="InterPro" id="IPR035906">
    <property type="entry name" value="MetI-like_sf"/>
</dbReference>
<dbReference type="EMBL" id="AE001437">
    <property type="protein sequence ID" value="AAK78261.1"/>
    <property type="molecule type" value="Genomic_DNA"/>
</dbReference>
<evidence type="ECO:0000256" key="1">
    <source>
        <dbReference type="ARBA" id="ARBA00004141"/>
    </source>
</evidence>
<comment type="similarity">
    <text evidence="9">Belongs to the binding-protein-dependent transport system permease family.</text>
</comment>
<evidence type="ECO:0000256" key="9">
    <source>
        <dbReference type="RuleBase" id="RU363032"/>
    </source>
</evidence>
<evidence type="ECO:0000256" key="4">
    <source>
        <dbReference type="ARBA" id="ARBA00022692"/>
    </source>
</evidence>
<feature type="transmembrane region" description="Helical" evidence="9">
    <location>
        <begin position="130"/>
        <end position="155"/>
    </location>
</feature>
<evidence type="ECO:0000256" key="5">
    <source>
        <dbReference type="ARBA" id="ARBA00022989"/>
    </source>
</evidence>
<evidence type="ECO:0000256" key="8">
    <source>
        <dbReference type="ARBA" id="ARBA00025323"/>
    </source>
</evidence>
<dbReference type="PIR" id="B96934">
    <property type="entry name" value="B96934"/>
</dbReference>
<dbReference type="eggNOG" id="COG0555">
    <property type="taxonomic scope" value="Bacteria"/>
</dbReference>
<keyword evidence="12" id="KW-1185">Reference proteome</keyword>
<dbReference type="PROSITE" id="PS50928">
    <property type="entry name" value="ABC_TM1"/>
    <property type="match status" value="1"/>
</dbReference>
<feature type="transmembrane region" description="Helical" evidence="9">
    <location>
        <begin position="97"/>
        <end position="118"/>
    </location>
</feature>
<dbReference type="HOGENOM" id="CLU_016047_14_1_9"/>
<keyword evidence="6" id="KW-0764">Sulfate transport</keyword>
<dbReference type="NCBIfam" id="TIGR01581">
    <property type="entry name" value="Mo_ABC_porter"/>
    <property type="match status" value="1"/>
</dbReference>
<dbReference type="Pfam" id="PF00528">
    <property type="entry name" value="BPD_transp_1"/>
    <property type="match status" value="1"/>
</dbReference>
<sequence>MIIKKNHFDLDKFFICFFSIFVIIYLVILCFPIVSVVKYSGISNIISTLQNHESLSAIKLSFQTSLTSLLLTFILGTPTVFFIVLNKKHLLAKLVDLIIEIPITLPPAAAGIALLLAFGKNGLLKNLFSIYNIQLTFTPIAVIIAQFFVSSIYYIQVLETSLSAVPIEIFEASYVSGCGKVGTAIRVIIPMLKKSIISGLILTWIRSMGEFGATIVFAGNVLGKTTTMPLFIYTLMQTNIVKAAAFSLVLYIISFIILLLIKTWCSNND</sequence>
<dbReference type="OrthoDB" id="9795403at2"/>
<dbReference type="InterPro" id="IPR006469">
    <property type="entry name" value="NifC_ABC_porter"/>
</dbReference>
<evidence type="ECO:0000259" key="10">
    <source>
        <dbReference type="PROSITE" id="PS50928"/>
    </source>
</evidence>
<dbReference type="GO" id="GO:0015419">
    <property type="term" value="F:ABC-type sulfate transporter activity"/>
    <property type="evidence" value="ECO:0007669"/>
    <property type="project" value="InterPro"/>
</dbReference>